<feature type="compositionally biased region" description="Low complexity" evidence="1">
    <location>
        <begin position="8"/>
        <end position="18"/>
    </location>
</feature>
<evidence type="ECO:0000313" key="3">
    <source>
        <dbReference type="Proteomes" id="UP001432027"/>
    </source>
</evidence>
<gene>
    <name evidence="2" type="ORF">PENTCL1PPCAC_13556</name>
</gene>
<keyword evidence="3" id="KW-1185">Reference proteome</keyword>
<evidence type="ECO:0000256" key="1">
    <source>
        <dbReference type="SAM" id="MobiDB-lite"/>
    </source>
</evidence>
<comment type="caution">
    <text evidence="2">The sequence shown here is derived from an EMBL/GenBank/DDBJ whole genome shotgun (WGS) entry which is preliminary data.</text>
</comment>
<dbReference type="EMBL" id="BTSX01000003">
    <property type="protein sequence ID" value="GMS91381.1"/>
    <property type="molecule type" value="Genomic_DNA"/>
</dbReference>
<reference evidence="2" key="1">
    <citation type="submission" date="2023-10" db="EMBL/GenBank/DDBJ databases">
        <title>Genome assembly of Pristionchus species.</title>
        <authorList>
            <person name="Yoshida K."/>
            <person name="Sommer R.J."/>
        </authorList>
    </citation>
    <scope>NUCLEOTIDE SEQUENCE</scope>
    <source>
        <strain evidence="2">RS0144</strain>
    </source>
</reference>
<sequence length="118" mass="13440">PSVDRDINNNNKNYKLLKMPPHDRGSKMPPTNSFSVPAHHGSSRPKDDRPCHHGFKNYGSILLHFVLRQTIFLTYQLLNLKGQGNRKRSRLMHGQEVEVALKDVCYHVIDAIASSPLQ</sequence>
<feature type="region of interest" description="Disordered" evidence="1">
    <location>
        <begin position="1"/>
        <end position="51"/>
    </location>
</feature>
<dbReference type="Proteomes" id="UP001432027">
    <property type="component" value="Unassembled WGS sequence"/>
</dbReference>
<accession>A0AAV5T766</accession>
<organism evidence="2 3">
    <name type="scientific">Pristionchus entomophagus</name>
    <dbReference type="NCBI Taxonomy" id="358040"/>
    <lineage>
        <taxon>Eukaryota</taxon>
        <taxon>Metazoa</taxon>
        <taxon>Ecdysozoa</taxon>
        <taxon>Nematoda</taxon>
        <taxon>Chromadorea</taxon>
        <taxon>Rhabditida</taxon>
        <taxon>Rhabditina</taxon>
        <taxon>Diplogasteromorpha</taxon>
        <taxon>Diplogasteroidea</taxon>
        <taxon>Neodiplogasteridae</taxon>
        <taxon>Pristionchus</taxon>
    </lineage>
</organism>
<proteinExistence type="predicted"/>
<protein>
    <submittedName>
        <fullName evidence="2">Uncharacterized protein</fullName>
    </submittedName>
</protein>
<feature type="non-terminal residue" evidence="2">
    <location>
        <position position="1"/>
    </location>
</feature>
<evidence type="ECO:0000313" key="2">
    <source>
        <dbReference type="EMBL" id="GMS91381.1"/>
    </source>
</evidence>
<name>A0AAV5T766_9BILA</name>
<dbReference type="AlphaFoldDB" id="A0AAV5T766"/>